<dbReference type="AlphaFoldDB" id="A0AAD7NYY7"/>
<evidence type="ECO:0000313" key="3">
    <source>
        <dbReference type="Proteomes" id="UP001215280"/>
    </source>
</evidence>
<evidence type="ECO:0000256" key="1">
    <source>
        <dbReference type="SAM" id="MobiDB-lite"/>
    </source>
</evidence>
<feature type="compositionally biased region" description="Pro residues" evidence="1">
    <location>
        <begin position="395"/>
        <end position="405"/>
    </location>
</feature>
<organism evidence="2 3">
    <name type="scientific">Mycena maculata</name>
    <dbReference type="NCBI Taxonomy" id="230809"/>
    <lineage>
        <taxon>Eukaryota</taxon>
        <taxon>Fungi</taxon>
        <taxon>Dikarya</taxon>
        <taxon>Basidiomycota</taxon>
        <taxon>Agaricomycotina</taxon>
        <taxon>Agaricomycetes</taxon>
        <taxon>Agaricomycetidae</taxon>
        <taxon>Agaricales</taxon>
        <taxon>Marasmiineae</taxon>
        <taxon>Mycenaceae</taxon>
        <taxon>Mycena</taxon>
    </lineage>
</organism>
<feature type="compositionally biased region" description="Pro residues" evidence="1">
    <location>
        <begin position="331"/>
        <end position="341"/>
    </location>
</feature>
<reference evidence="2" key="1">
    <citation type="submission" date="2023-03" db="EMBL/GenBank/DDBJ databases">
        <title>Massive genome expansion in bonnet fungi (Mycena s.s.) driven by repeated elements and novel gene families across ecological guilds.</title>
        <authorList>
            <consortium name="Lawrence Berkeley National Laboratory"/>
            <person name="Harder C.B."/>
            <person name="Miyauchi S."/>
            <person name="Viragh M."/>
            <person name="Kuo A."/>
            <person name="Thoen E."/>
            <person name="Andreopoulos B."/>
            <person name="Lu D."/>
            <person name="Skrede I."/>
            <person name="Drula E."/>
            <person name="Henrissat B."/>
            <person name="Morin E."/>
            <person name="Kohler A."/>
            <person name="Barry K."/>
            <person name="LaButti K."/>
            <person name="Morin E."/>
            <person name="Salamov A."/>
            <person name="Lipzen A."/>
            <person name="Mereny Z."/>
            <person name="Hegedus B."/>
            <person name="Baldrian P."/>
            <person name="Stursova M."/>
            <person name="Weitz H."/>
            <person name="Taylor A."/>
            <person name="Grigoriev I.V."/>
            <person name="Nagy L.G."/>
            <person name="Martin F."/>
            <person name="Kauserud H."/>
        </authorList>
    </citation>
    <scope>NUCLEOTIDE SEQUENCE</scope>
    <source>
        <strain evidence="2">CBHHK188m</strain>
    </source>
</reference>
<comment type="caution">
    <text evidence="2">The sequence shown here is derived from an EMBL/GenBank/DDBJ whole genome shotgun (WGS) entry which is preliminary data.</text>
</comment>
<feature type="compositionally biased region" description="Polar residues" evidence="1">
    <location>
        <begin position="357"/>
        <end position="366"/>
    </location>
</feature>
<protein>
    <submittedName>
        <fullName evidence="2">Uncharacterized protein</fullName>
    </submittedName>
</protein>
<proteinExistence type="predicted"/>
<gene>
    <name evidence="2" type="ORF">DFH07DRAFT_950042</name>
</gene>
<dbReference type="Proteomes" id="UP001215280">
    <property type="component" value="Unassembled WGS sequence"/>
</dbReference>
<name>A0AAD7NYY7_9AGAR</name>
<sequence length="460" mass="48551">MPSSNDGTLTNAQNTYLKSLEPDFKAYIMKNSKCNKTTAENTFVVLLAKGTLVRTGVLQAGLAEPTNNAIFTAPAPMTARQIYECKEKDEVLTLADNLKKETEADVKAKYEEAALEQAKNVDVSRNQRDFEAHIGGTLQDLCTKGALGPAEMVLLASFRGANGDLATFVVHAHSDENQWSFADFVPNFSSIRAEWDAFSAEALPNHTWPLDKAYNGLPYNELIKHPEDFYNTERFLFQLMLGTPLQQMSLSQISSLVEYFILISHSDCPFIFRDKETILESPVPHLPPLASLSAQTNGTKSDGGKEAPPPPPSSLIDTNGTESGGGMDSLTPPPPPPPSAPAPANGSSGGEGDGILSTHTNSTNSDGGKEATPPSPSSPVDTNGTKSGGGTDVLTPPPPPPPSAPAPANGSSGGKGDGIPPLFPPPVAPEKKGGQGKKQKAETQLVPEGTEPDPENTSVG</sequence>
<evidence type="ECO:0000313" key="2">
    <source>
        <dbReference type="EMBL" id="KAJ7780818.1"/>
    </source>
</evidence>
<dbReference type="EMBL" id="JARJLG010000005">
    <property type="protein sequence ID" value="KAJ7780818.1"/>
    <property type="molecule type" value="Genomic_DNA"/>
</dbReference>
<keyword evidence="3" id="KW-1185">Reference proteome</keyword>
<accession>A0AAD7NYY7</accession>
<feature type="region of interest" description="Disordered" evidence="1">
    <location>
        <begin position="285"/>
        <end position="460"/>
    </location>
</feature>